<dbReference type="AlphaFoldDB" id="A0A3N6RTZ6"/>
<dbReference type="Proteomes" id="UP000712600">
    <property type="component" value="Unassembled WGS sequence"/>
</dbReference>
<reference evidence="1" key="1">
    <citation type="submission" date="2019-12" db="EMBL/GenBank/DDBJ databases">
        <title>Genome sequencing and annotation of Brassica cretica.</title>
        <authorList>
            <person name="Studholme D.J."/>
            <person name="Sarris P."/>
        </authorList>
    </citation>
    <scope>NUCLEOTIDE SEQUENCE</scope>
    <source>
        <strain evidence="1">PFS-109/04</strain>
        <tissue evidence="1">Leaf</tissue>
    </source>
</reference>
<protein>
    <submittedName>
        <fullName evidence="1">Uncharacterized protein</fullName>
    </submittedName>
</protein>
<accession>A0A3N6RTZ6</accession>
<name>A0A3N6RTZ6_BRACR</name>
<evidence type="ECO:0000313" key="1">
    <source>
        <dbReference type="EMBL" id="KAF3599644.1"/>
    </source>
</evidence>
<proteinExistence type="predicted"/>
<dbReference type="OrthoDB" id="185373at2759"/>
<evidence type="ECO:0000313" key="2">
    <source>
        <dbReference type="Proteomes" id="UP000712600"/>
    </source>
</evidence>
<sequence length="60" mass="6492">MGLKKLGFTGKCIETIQGLVVNVYISVRPGVLSELVKALGRAKMVSKAFVCVLPSERKEV</sequence>
<gene>
    <name evidence="1" type="ORF">F2Q69_00038227</name>
</gene>
<dbReference type="EMBL" id="QGKX02000004">
    <property type="protein sequence ID" value="KAF3599644.1"/>
    <property type="molecule type" value="Genomic_DNA"/>
</dbReference>
<organism evidence="1 2">
    <name type="scientific">Brassica cretica</name>
    <name type="common">Mustard</name>
    <dbReference type="NCBI Taxonomy" id="69181"/>
    <lineage>
        <taxon>Eukaryota</taxon>
        <taxon>Viridiplantae</taxon>
        <taxon>Streptophyta</taxon>
        <taxon>Embryophyta</taxon>
        <taxon>Tracheophyta</taxon>
        <taxon>Spermatophyta</taxon>
        <taxon>Magnoliopsida</taxon>
        <taxon>eudicotyledons</taxon>
        <taxon>Gunneridae</taxon>
        <taxon>Pentapetalae</taxon>
        <taxon>rosids</taxon>
        <taxon>malvids</taxon>
        <taxon>Brassicales</taxon>
        <taxon>Brassicaceae</taxon>
        <taxon>Brassiceae</taxon>
        <taxon>Brassica</taxon>
    </lineage>
</organism>
<comment type="caution">
    <text evidence="1">The sequence shown here is derived from an EMBL/GenBank/DDBJ whole genome shotgun (WGS) entry which is preliminary data.</text>
</comment>